<dbReference type="Pfam" id="PF19081">
    <property type="entry name" value="Ig_7"/>
    <property type="match status" value="1"/>
</dbReference>
<dbReference type="Pfam" id="PF02412">
    <property type="entry name" value="TSP_3"/>
    <property type="match status" value="2"/>
</dbReference>
<dbReference type="Gene3D" id="4.10.1080.10">
    <property type="entry name" value="TSP type-3 repeat"/>
    <property type="match status" value="1"/>
</dbReference>
<protein>
    <recommendedName>
        <fullName evidence="12">Staphylococcus aureus surface protein A</fullName>
    </recommendedName>
</protein>
<gene>
    <name evidence="10" type="ORF">GENT5_05240</name>
</gene>
<reference evidence="10 11" key="2">
    <citation type="journal article" date="2022" name="Microorganisms">
        <title>Complete Genome Sequences of Two Flavobacterium ammonificans Strains and a Flavobacterium ammoniigenes Strain of Ammonifying Bacterioplankton Isolated from Surface River Water.</title>
        <authorList>
            <person name="Suda W."/>
            <person name="Ogata Y."/>
            <person name="Shindo C."/>
            <person name="Watanabe K."/>
        </authorList>
    </citation>
    <scope>NUCLEOTIDE SEQUENCE [LARGE SCALE GENOMIC DNA]</scope>
    <source>
        <strain evidence="10 11">GENT5</strain>
    </source>
</reference>
<feature type="domain" description="FHA" evidence="7">
    <location>
        <begin position="3"/>
        <end position="51"/>
    </location>
</feature>
<keyword evidence="4" id="KW-0732">Signal</keyword>
<evidence type="ECO:0000259" key="7">
    <source>
        <dbReference type="PROSITE" id="PS50006"/>
    </source>
</evidence>
<dbReference type="Pfam" id="PF18884">
    <property type="entry name" value="TSP3_bac"/>
    <property type="match status" value="6"/>
</dbReference>
<dbReference type="SUPFAM" id="SSF49373">
    <property type="entry name" value="Invasin/intimin cell-adhesion fragments"/>
    <property type="match status" value="2"/>
</dbReference>
<evidence type="ECO:0000256" key="1">
    <source>
        <dbReference type="ARBA" id="ARBA00004613"/>
    </source>
</evidence>
<dbReference type="InterPro" id="IPR017897">
    <property type="entry name" value="Thrombospondin_3_rpt"/>
</dbReference>
<dbReference type="SMART" id="SM00034">
    <property type="entry name" value="CLECT"/>
    <property type="match status" value="1"/>
</dbReference>
<feature type="region of interest" description="Disordered" evidence="6">
    <location>
        <begin position="2083"/>
        <end position="2161"/>
    </location>
</feature>
<dbReference type="InterPro" id="IPR013320">
    <property type="entry name" value="ConA-like_dom_sf"/>
</dbReference>
<keyword evidence="3" id="KW-0964">Secreted</keyword>
<dbReference type="Gene3D" id="3.10.100.10">
    <property type="entry name" value="Mannose-Binding Protein A, subunit A"/>
    <property type="match status" value="1"/>
</dbReference>
<dbReference type="PROSITE" id="PS51234">
    <property type="entry name" value="TSP3"/>
    <property type="match status" value="1"/>
</dbReference>
<reference evidence="10 11" key="1">
    <citation type="journal article" date="2022" name="Int. J. Syst. Evol. Microbiol.">
        <title>Flavobacterium ammonificans sp. nov. and Flavobacterium ammoniigenes sp. nov., ammonifying bacteria isolated from surface river water.</title>
        <authorList>
            <person name="Watanabe K."/>
            <person name="Kitamura T."/>
            <person name="Ogata Y."/>
            <person name="Shindo C."/>
            <person name="Suda W."/>
        </authorList>
    </citation>
    <scope>NUCLEOTIDE SEQUENCE [LARGE SCALE GENOMIC DNA]</scope>
    <source>
        <strain evidence="10 11">GENT5</strain>
    </source>
</reference>
<dbReference type="InterPro" id="IPR009091">
    <property type="entry name" value="RCC1/BLIP-II"/>
</dbReference>
<dbReference type="Pfam" id="PF13585">
    <property type="entry name" value="CHU_C"/>
    <property type="match status" value="1"/>
</dbReference>
<dbReference type="Pfam" id="PF13385">
    <property type="entry name" value="Laminin_G_3"/>
    <property type="match status" value="1"/>
</dbReference>
<dbReference type="InterPro" id="IPR034007">
    <property type="entry name" value="CTLD_bac"/>
</dbReference>
<dbReference type="SUPFAM" id="SSF50985">
    <property type="entry name" value="RCC1/BLIP-II"/>
    <property type="match status" value="1"/>
</dbReference>
<dbReference type="InterPro" id="IPR013783">
    <property type="entry name" value="Ig-like_fold"/>
</dbReference>
<dbReference type="InterPro" id="IPR001304">
    <property type="entry name" value="C-type_lectin-like"/>
</dbReference>
<dbReference type="PROSITE" id="PS50041">
    <property type="entry name" value="C_TYPE_LECTIN_2"/>
    <property type="match status" value="1"/>
</dbReference>
<dbReference type="SUPFAM" id="SSF49313">
    <property type="entry name" value="Cadherin-like"/>
    <property type="match status" value="1"/>
</dbReference>
<feature type="compositionally biased region" description="Basic and acidic residues" evidence="6">
    <location>
        <begin position="2000"/>
        <end position="2025"/>
    </location>
</feature>
<evidence type="ECO:0000313" key="11">
    <source>
        <dbReference type="Proteomes" id="UP001319867"/>
    </source>
</evidence>
<dbReference type="InterPro" id="IPR015217">
    <property type="entry name" value="Invasin_dom_3"/>
</dbReference>
<organism evidence="10 11">
    <name type="scientific">Flavobacterium ammoniigenes</name>
    <dbReference type="NCBI Taxonomy" id="1751095"/>
    <lineage>
        <taxon>Bacteria</taxon>
        <taxon>Pseudomonadati</taxon>
        <taxon>Bacteroidota</taxon>
        <taxon>Flavobacteriia</taxon>
        <taxon>Flavobacteriales</taxon>
        <taxon>Flavobacteriaceae</taxon>
        <taxon>Flavobacterium</taxon>
    </lineage>
</organism>
<dbReference type="NCBIfam" id="TIGR04131">
    <property type="entry name" value="Bac_Flav_CTERM"/>
    <property type="match status" value="1"/>
</dbReference>
<dbReference type="PROSITE" id="PS51127">
    <property type="entry name" value="BIG1"/>
    <property type="match status" value="1"/>
</dbReference>
<dbReference type="InterPro" id="IPR003344">
    <property type="entry name" value="Big_1_dom"/>
</dbReference>
<dbReference type="InterPro" id="IPR026341">
    <property type="entry name" value="T9SS_type_B"/>
</dbReference>
<comment type="similarity">
    <text evidence="2">Belongs to the intimin/invasin family.</text>
</comment>
<dbReference type="PROSITE" id="PS00018">
    <property type="entry name" value="EF_HAND_1"/>
    <property type="match status" value="1"/>
</dbReference>
<dbReference type="Pfam" id="PF00059">
    <property type="entry name" value="Lectin_C"/>
    <property type="match status" value="1"/>
</dbReference>
<feature type="region of interest" description="Disordered" evidence="6">
    <location>
        <begin position="1996"/>
        <end position="2025"/>
    </location>
</feature>
<dbReference type="PANTHER" id="PTHR10199">
    <property type="entry name" value="THROMBOSPONDIN"/>
    <property type="match status" value="1"/>
</dbReference>
<dbReference type="InterPro" id="IPR016187">
    <property type="entry name" value="CTDL_fold"/>
</dbReference>
<dbReference type="Pfam" id="PF09134">
    <property type="entry name" value="Invasin_D3"/>
    <property type="match status" value="1"/>
</dbReference>
<dbReference type="Proteomes" id="UP001319867">
    <property type="component" value="Chromosome"/>
</dbReference>
<dbReference type="PROSITE" id="PS50006">
    <property type="entry name" value="FHA_DOMAIN"/>
    <property type="match status" value="1"/>
</dbReference>
<dbReference type="Gene3D" id="2.60.40.1080">
    <property type="match status" value="1"/>
</dbReference>
<dbReference type="PANTHER" id="PTHR10199:SF100">
    <property type="entry name" value="THROMBOSPONDIN, ISOFORM A"/>
    <property type="match status" value="1"/>
</dbReference>
<evidence type="ECO:0000256" key="6">
    <source>
        <dbReference type="SAM" id="MobiDB-lite"/>
    </source>
</evidence>
<evidence type="ECO:0000313" key="10">
    <source>
        <dbReference type="EMBL" id="BDB54219.1"/>
    </source>
</evidence>
<dbReference type="InterPro" id="IPR018247">
    <property type="entry name" value="EF_Hand_1_Ca_BS"/>
</dbReference>
<dbReference type="EMBL" id="AP025184">
    <property type="protein sequence ID" value="BDB54219.1"/>
    <property type="molecule type" value="Genomic_DNA"/>
</dbReference>
<dbReference type="InterPro" id="IPR028974">
    <property type="entry name" value="TSP_type-3_rpt"/>
</dbReference>
<feature type="domain" description="C-type lectin" evidence="8">
    <location>
        <begin position="1242"/>
        <end position="1363"/>
    </location>
</feature>
<dbReference type="InterPro" id="IPR003367">
    <property type="entry name" value="Thrombospondin_3-like_rpt"/>
</dbReference>
<accession>A0ABN6L0X1</accession>
<keyword evidence="11" id="KW-1185">Reference proteome</keyword>
<keyword evidence="5" id="KW-0106">Calcium</keyword>
<dbReference type="SUPFAM" id="SSF49899">
    <property type="entry name" value="Concanavalin A-like lectins/glucanases"/>
    <property type="match status" value="1"/>
</dbReference>
<dbReference type="InterPro" id="IPR016186">
    <property type="entry name" value="C-type_lectin-like/link_sf"/>
</dbReference>
<evidence type="ECO:0000256" key="3">
    <source>
        <dbReference type="ARBA" id="ARBA00022525"/>
    </source>
</evidence>
<dbReference type="InterPro" id="IPR015919">
    <property type="entry name" value="Cadherin-like_sf"/>
</dbReference>
<feature type="domain" description="Big-1" evidence="9">
    <location>
        <begin position="452"/>
        <end position="544"/>
    </location>
</feature>
<dbReference type="Gene3D" id="2.60.40.10">
    <property type="entry name" value="Immunoglobulins"/>
    <property type="match status" value="2"/>
</dbReference>
<dbReference type="CDD" id="cd03603">
    <property type="entry name" value="CLECT_VCBS"/>
    <property type="match status" value="1"/>
</dbReference>
<evidence type="ECO:0000256" key="5">
    <source>
        <dbReference type="ARBA" id="ARBA00022837"/>
    </source>
</evidence>
<evidence type="ECO:0000256" key="4">
    <source>
        <dbReference type="ARBA" id="ARBA00022729"/>
    </source>
</evidence>
<evidence type="ECO:0008006" key="12">
    <source>
        <dbReference type="Google" id="ProtNLM"/>
    </source>
</evidence>
<evidence type="ECO:0000259" key="9">
    <source>
        <dbReference type="PROSITE" id="PS51127"/>
    </source>
</evidence>
<evidence type="ECO:0000256" key="2">
    <source>
        <dbReference type="ARBA" id="ARBA00010116"/>
    </source>
</evidence>
<dbReference type="SUPFAM" id="SSF103647">
    <property type="entry name" value="TSP type-3 repeat"/>
    <property type="match status" value="1"/>
</dbReference>
<dbReference type="InterPro" id="IPR000253">
    <property type="entry name" value="FHA_dom"/>
</dbReference>
<dbReference type="InterPro" id="IPR008964">
    <property type="entry name" value="Invasin/intimin_cell_adhesion"/>
</dbReference>
<dbReference type="InterPro" id="IPR044023">
    <property type="entry name" value="Ig_7"/>
</dbReference>
<sequence>MLFLLSQSSAFAQCDVNRKYDKIVSGYHASLAMSSNGDVLAWGQDIGSNGTSDVANPPLPLNSTNYSGLTGTVLYTTIGGIGGGGKDQYIVLTTTGLYAWGATGSANAQGVLSTTLKSTTGFGLISTPSGGDANTKLPTGVNPSDVTMLFASYNMLSLVANGNVWVLALADANLQGDGSALSSTTWHKVKINSSTFLTNVVAIRGQVTDSTTSAMMALTSTGGVYTWGSTTFLGDGTGVTSKNYATLMTIPSEFTSSNIPKMIGITGSQTGTTKNTLFLLSNSGTLYALGDNSLRQCGDFTTTDRLTWAKAKKSVTANDFFTNISFISTQEHNGKLAGVAAITSSGNLYSWGENDGWLIGRGTSSNAGTTFDPGFPNGFVSGTDKAIFTELGGHTLVYVKEGSAQFCYVGHRTNGSMGEATDSTGNVTSFDCTNTPTISLCGAVPIAADPTKSTISANPTSIQADGTTTSTITIQLKDNTNTNLTTTGGTVVVTTTSGTLGNVIDNNNGTYTVTLTSSSTAGTATLGFSINGTTATATATVTFTSVSVATPVITNSVSSLSAFTACQGSASTEQSFTVSGTDLASNVTVTAPSGYEVSLTSGSAYGATVTINASGTLAATTVYVRLAASATGTPGGNITVVSGAASQNVAVTGTLNALPTAPIATASQLFCLGGSSLASLQASAGTGETIEWYAASTGGTALANSTALVAGTTYFAQAVNANSCASTRTAVSAVTNNALHFDGVNDIVNLSSQSIQDGATAFTIEVWVKPDSSNFDGQWHAILGKQPVSNNSRIPSLYLMSGKIHLSAWEDNTLADFGFVTPNAHILQNVWSHIAIVKEGTAFKVYVNGSLVHTALAPTAVNVTHPYDLGRVDNYYAGLLDELRFWNTSRSAAEIAAGMNTILAGNEAGLVDYYQFNQGIAGGNNVSITSLFDSTTSANNGTLSNLTKTGTTSNFVAGYFAQITGVNGLTIGGTTQLSHVLSGGTWSSGTPSVATVNTSGLVTGVAGGTSVITYTYCGQSTTYTVTVNARPTISSISNQIACSTGTPASVNFVISDTETAVANLILSVTSSNTTLLPVANISFSGTTGARTMNYTTATGVIGSSTVTITVTDASGTFATATFDVEATQDRIVTSSAVPSLQARTASVIDSQISVTNSTAIDGALVMISSGFASGDVLSYTRALPAGVTQNYNASSGVLTFTGSLTAAELQAIYREVKFNSNSNSALNRTITFNLGAALPLSSNNHFYQFINASGISWTAAKTAAEQLSFFGKQGYLATVTSAAENQFIVSKIQGQGWMGAADSQTEDVWKWMTGPEAGTQFWQGRSNGSVVGGLYNNWGSGEPNDWGSGEDYAHFLLDGKWNDYPLSSNGIQGYIVEFGGMTNDPCVVTSATKTIAVVPGITIVPVLNSPATNSTNSTTFQISYTLPETPTAGSVRLTFTPTGGGTPIVWTMNNSTSASFTYAIGSNPVITSASNVNSGGAIPFTTYNITLSYQNAFGNPAASVTNTNIQTLTPPNISLPQSNYAGTPNSNLTAITPQNTGGTATFTISPALPNGVSINAVTGEISGRPTGTMATTSFTITATNAAGTSTASFNLIIDQDSDGDGILDSTDTDDDNDGLLDYQEQDCSASTAVSQSLTPSTFYFVQWNSYSNGVLRGVINVPGNPVNVTVTNTSNSILLQNDAPYGGISNWSPQPSGNPNLSTFRSNTLGEHKFVFDQPVNNPRFFINSLNRTLDLSLPGKVLNSNGNFTGAPVGTTTQVLVGNEGTGTISFSGNVSEISFTGRATEFYCNFSLGIAGIVNSNACADIDTDGDGIPNRLDIESDGDGVLDATEKADGTDEKDFCKFVLAHQTVTTSSAWNTADCDNDGVTNAQELTDGTDPLKADTDGDGVIDGTEKTDGTDAKDFCKFVLAHQTVATSSAWNAADCDGDGTTNRQEILNNTDPLVGDTDGDGVLDPQEILDGTSRTNACEFVLSHQTIAPSSAWNSADCDGDGVTNAQEKLDGTDPLKADTDGDGVKDGTEKTDGTSGVNVCQFVLAHQTVTPSSAWNSADCDGDGLTNLIEKTLGLNPLLADTDGDGLSDGVEASLGTNPLITDTDGDGIPDNRDNCPLTPNANQADNDQDGKGDVCDNDDDNDGVLDTVDNCPLNANSDQADRDRDGKGDVCDTLEINVSQAITPNGDGVNDTWVIYNLGNHPGSIVRVFNRWGKEVFYSNDYQNNWTGHYKDNSEKLPTSGSYFYQIDLGGDGSIDAQGWLYITQ</sequence>
<name>A0ABN6L0X1_9FLAO</name>
<comment type="subcellular location">
    <subcellularLocation>
        <location evidence="1">Secreted</location>
    </subcellularLocation>
</comment>
<dbReference type="Gene3D" id="2.60.120.200">
    <property type="match status" value="1"/>
</dbReference>
<proteinExistence type="inferred from homology"/>
<dbReference type="InterPro" id="IPR059100">
    <property type="entry name" value="TSP3_bac"/>
</dbReference>
<evidence type="ECO:0000259" key="8">
    <source>
        <dbReference type="PROSITE" id="PS50041"/>
    </source>
</evidence>
<dbReference type="SUPFAM" id="SSF56436">
    <property type="entry name" value="C-type lectin-like"/>
    <property type="match status" value="1"/>
</dbReference>